<dbReference type="WBParaSite" id="Pan_g3220.t1">
    <property type="protein sequence ID" value="Pan_g3220.t1"/>
    <property type="gene ID" value="Pan_g3220"/>
</dbReference>
<dbReference type="Proteomes" id="UP000492821">
    <property type="component" value="Unassembled WGS sequence"/>
</dbReference>
<accession>A0A7E4VU66</accession>
<keyword evidence="1" id="KW-1185">Reference proteome</keyword>
<evidence type="ECO:0000313" key="2">
    <source>
        <dbReference type="WBParaSite" id="Pan_g3220.t1"/>
    </source>
</evidence>
<name>A0A7E4VU66_PANRE</name>
<proteinExistence type="predicted"/>
<dbReference type="InterPro" id="IPR016186">
    <property type="entry name" value="C-type_lectin-like/link_sf"/>
</dbReference>
<protein>
    <submittedName>
        <fullName evidence="2">C-type lectin domain-containing protein</fullName>
    </submittedName>
</protein>
<reference evidence="2" key="2">
    <citation type="submission" date="2020-10" db="UniProtKB">
        <authorList>
            <consortium name="WormBaseParasite"/>
        </authorList>
    </citation>
    <scope>IDENTIFICATION</scope>
</reference>
<dbReference type="SUPFAM" id="SSF56436">
    <property type="entry name" value="C-type lectin-like"/>
    <property type="match status" value="1"/>
</dbReference>
<dbReference type="AlphaFoldDB" id="A0A7E4VU66"/>
<dbReference type="Gene3D" id="3.10.100.10">
    <property type="entry name" value="Mannose-Binding Protein A, subunit A"/>
    <property type="match status" value="1"/>
</dbReference>
<organism evidence="1 2">
    <name type="scientific">Panagrellus redivivus</name>
    <name type="common">Microworm</name>
    <dbReference type="NCBI Taxonomy" id="6233"/>
    <lineage>
        <taxon>Eukaryota</taxon>
        <taxon>Metazoa</taxon>
        <taxon>Ecdysozoa</taxon>
        <taxon>Nematoda</taxon>
        <taxon>Chromadorea</taxon>
        <taxon>Rhabditida</taxon>
        <taxon>Tylenchina</taxon>
        <taxon>Panagrolaimomorpha</taxon>
        <taxon>Panagrolaimoidea</taxon>
        <taxon>Panagrolaimidae</taxon>
        <taxon>Panagrellus</taxon>
    </lineage>
</organism>
<dbReference type="InterPro" id="IPR016187">
    <property type="entry name" value="CTDL_fold"/>
</dbReference>
<reference evidence="1" key="1">
    <citation type="journal article" date="2013" name="Genetics">
        <title>The draft genome and transcriptome of Panagrellus redivivus are shaped by the harsh demands of a free-living lifestyle.</title>
        <authorList>
            <person name="Srinivasan J."/>
            <person name="Dillman A.R."/>
            <person name="Macchietto M.G."/>
            <person name="Heikkinen L."/>
            <person name="Lakso M."/>
            <person name="Fracchia K.M."/>
            <person name="Antoshechkin I."/>
            <person name="Mortazavi A."/>
            <person name="Wong G."/>
            <person name="Sternberg P.W."/>
        </authorList>
    </citation>
    <scope>NUCLEOTIDE SEQUENCE [LARGE SCALE GENOMIC DNA]</scope>
    <source>
        <strain evidence="1">MT8872</strain>
    </source>
</reference>
<evidence type="ECO:0000313" key="1">
    <source>
        <dbReference type="Proteomes" id="UP000492821"/>
    </source>
</evidence>
<sequence length="106" mass="11877">MYIINHLAPIVESIGAVTTGLTYEFDEFVWQDGTPLNFTVWATGHPSMNDSSAIVELGSDKYLRTVTLTNVTRRNAFCKMEAEPMLKCSETIISPTCETGWLQRNT</sequence>